<comment type="caution">
    <text evidence="1">The sequence shown here is derived from an EMBL/GenBank/DDBJ whole genome shotgun (WGS) entry which is preliminary data.</text>
</comment>
<dbReference type="EMBL" id="JAHRIQ010046537">
    <property type="protein sequence ID" value="MEQ2235574.1"/>
    <property type="molecule type" value="Genomic_DNA"/>
</dbReference>
<dbReference type="Proteomes" id="UP001482620">
    <property type="component" value="Unassembled WGS sequence"/>
</dbReference>
<protein>
    <submittedName>
        <fullName evidence="1">Uncharacterized protein</fullName>
    </submittedName>
</protein>
<proteinExistence type="predicted"/>
<evidence type="ECO:0000313" key="1">
    <source>
        <dbReference type="EMBL" id="MEQ2235574.1"/>
    </source>
</evidence>
<sequence>MNAQHYFLQTLKDSLQTPGCVLHMVHQLSMHATLSINPTLFSLPLGPACPSSHCLSPSSLFTHHLPPFSQHFPYPRSCSALCLMLHLTFFPASSALTFRLGVTSSLLTSSPPLRLN</sequence>
<reference evidence="1 2" key="1">
    <citation type="submission" date="2021-06" db="EMBL/GenBank/DDBJ databases">
        <authorList>
            <person name="Palmer J.M."/>
        </authorList>
    </citation>
    <scope>NUCLEOTIDE SEQUENCE [LARGE SCALE GENOMIC DNA]</scope>
    <source>
        <strain evidence="2">if_2019</strain>
        <tissue evidence="1">Muscle</tissue>
    </source>
</reference>
<evidence type="ECO:0000313" key="2">
    <source>
        <dbReference type="Proteomes" id="UP001482620"/>
    </source>
</evidence>
<gene>
    <name evidence="1" type="ORF">ILYODFUR_003730</name>
</gene>
<accession>A0ABV0TSR8</accession>
<name>A0ABV0TSR8_9TELE</name>
<keyword evidence="2" id="KW-1185">Reference proteome</keyword>
<organism evidence="1 2">
    <name type="scientific">Ilyodon furcidens</name>
    <name type="common">goldbreast splitfin</name>
    <dbReference type="NCBI Taxonomy" id="33524"/>
    <lineage>
        <taxon>Eukaryota</taxon>
        <taxon>Metazoa</taxon>
        <taxon>Chordata</taxon>
        <taxon>Craniata</taxon>
        <taxon>Vertebrata</taxon>
        <taxon>Euteleostomi</taxon>
        <taxon>Actinopterygii</taxon>
        <taxon>Neopterygii</taxon>
        <taxon>Teleostei</taxon>
        <taxon>Neoteleostei</taxon>
        <taxon>Acanthomorphata</taxon>
        <taxon>Ovalentaria</taxon>
        <taxon>Atherinomorphae</taxon>
        <taxon>Cyprinodontiformes</taxon>
        <taxon>Goodeidae</taxon>
        <taxon>Ilyodon</taxon>
    </lineage>
</organism>